<evidence type="ECO:0000256" key="11">
    <source>
        <dbReference type="ARBA" id="ARBA00022737"/>
    </source>
</evidence>
<dbReference type="RefSeq" id="WP_111745815.1">
    <property type="nucleotide sequence ID" value="NZ_PZJG01000004.1"/>
</dbReference>
<evidence type="ECO:0000256" key="10">
    <source>
        <dbReference type="ARBA" id="ARBA00022729"/>
    </source>
</evidence>
<keyword evidence="11" id="KW-0677">Repeat</keyword>
<accession>A0A328A404</accession>
<dbReference type="EC" id="3.5.1.28" evidence="6"/>
<gene>
    <name evidence="19" type="ORF">BHX94_07785</name>
</gene>
<keyword evidence="14" id="KW-0961">Cell wall biogenesis/degradation</keyword>
<dbReference type="EMBL" id="PZJG01000004">
    <property type="protein sequence ID" value="RAK49242.1"/>
    <property type="molecule type" value="Genomic_DNA"/>
</dbReference>
<evidence type="ECO:0000313" key="20">
    <source>
        <dbReference type="Proteomes" id="UP000249579"/>
    </source>
</evidence>
<comment type="similarity">
    <text evidence="3">In the N-terminal section; belongs to the N-acetylmuramoyl-L-alanine amidase 2 family.</text>
</comment>
<reference evidence="19 20" key="1">
    <citation type="journal article" date="2018" name="Front. Microbiol.">
        <title>Description and Comparative Genomics of Macrococcus caseolyticus subsp. hominis subsp. nov., Macrococcus goetzii sp. nov., Macrococcus epidermidis sp. nov., and Macrococcus bohemicus sp. nov., Novel Macrococci From Human Clinical Material With Virulence Potential and Suspected Uptake of Foreign DNA by Natural Transformation.</title>
        <authorList>
            <person name="Maslanova I."/>
            <person name="Wertheimer Z."/>
            <person name="Sedlacek I."/>
            <person name="Svec P."/>
            <person name="Indrakova A."/>
            <person name="Kovarovic V."/>
            <person name="Schumann P."/>
            <person name="Sproer C."/>
            <person name="Kralova S."/>
            <person name="Sedo O."/>
            <person name="Kristofova L."/>
            <person name="Vrbovska V."/>
            <person name="Fuzik T."/>
            <person name="Petras P."/>
            <person name="Zdrahal Z."/>
            <person name="Ruzickova V."/>
            <person name="Doskar J."/>
            <person name="Pantucek R."/>
        </authorList>
    </citation>
    <scope>NUCLEOTIDE SEQUENCE [LARGE SCALE GENOMIC DNA]</scope>
    <source>
        <strain evidence="19 20">03/115</strain>
    </source>
</reference>
<evidence type="ECO:0000256" key="17">
    <source>
        <dbReference type="SAM" id="SignalP"/>
    </source>
</evidence>
<evidence type="ECO:0000256" key="1">
    <source>
        <dbReference type="ARBA" id="ARBA00001561"/>
    </source>
</evidence>
<dbReference type="InterPro" id="IPR025987">
    <property type="entry name" value="GW_dom"/>
</dbReference>
<feature type="compositionally biased region" description="Low complexity" evidence="16">
    <location>
        <begin position="107"/>
        <end position="170"/>
    </location>
</feature>
<keyword evidence="9" id="KW-0964">Secreted</keyword>
<evidence type="ECO:0000256" key="14">
    <source>
        <dbReference type="ARBA" id="ARBA00023316"/>
    </source>
</evidence>
<sequence>MDNKFYYKTPAIMLMMFVGTTTAAYAAENEVVTTPTIKNATNETIKPNSSNESKVPVNVIATNDLSNPASIAKQYSLTQVKNNTKTASTTQLTTTETSTVEAATTELPTVDSTSTETPTVEAVTTEVPTVDSTSTETPTVEAATTEVPTVDSTSTETPTVEAATTEVPTVDSTSTETPTVEAAIAEVPTTALHPKKTAITTTARTRTLGTTATTKRTLGTTARTRTLGTTATKRTLGTTTKSKNIDSMSVNEVIKYNNWNVPEYEKSFFDSPKIAYRNGVAKPEGIVAHETANPTSTIDGEIAYMKRNYTNAFVHAFIDDKRIVEVADTDYISWGAGPVANPRYINVELVRVYGKEAFSRSINNYADYFATNLLYYGLPLDNAHYDGNGTVWNHKGVSNFLGGTDHTDPIGWFQANNYTFDEFYNLVSEKYNYKLNGTMPATPVPTPGNTPPKVTPAPNSTGTVVTTNERRIAKIKMKNTDIYSAVGSAPTSKADSKSNTAYYVNKKAVLDGVTYYSLTDNKNVPRGWVKSKDTKSFSITPPSKTSKRFTLNRTATNIYSTPWGSSKQIVGSLKGLTGKEFRASQFVKVGQTPYYFGTVNALTGWINLNHMTLKPVASKITDMKNVSLIGRTDAKNTVLYTDLKSAKKAQTKAVDMQLYINQQAKKNNKLYYNVSDPKNKFLGWISDTFIKEKQFKTVSWTKMPYTIKKSSGYIYSIPGGSKSQRIKKLSTLPSNIVQVIRTDKVGNAVWHKVLLDNKTTGYVPDSYLYTQNVVKLKAPESLEVVVAKQSRLKKPENNAGAKVVFSTPARAYNERLATDSEIKANMDTKDALNNPVLKYQFLDLGQSEGISAKHLNKLLAGKGILENQGAAFAAAAKQFKINEVYLIAHALVETGHGTSRLSNGLGISKDNKKIVENTTKKYYNMYGSKATDNNVELGGIEYAKQNGWDTVSKAIIGGAEYVRKAYIDNGQRTLHQMRWNPENTATHQYATDVRWAINNAQIIARLYKTLGMDGLNYIVHEYI</sequence>
<dbReference type="OrthoDB" id="9816557at2"/>
<proteinExistence type="inferred from homology"/>
<dbReference type="SMART" id="SM00047">
    <property type="entry name" value="LYZ2"/>
    <property type="match status" value="1"/>
</dbReference>
<evidence type="ECO:0000256" key="9">
    <source>
        <dbReference type="ARBA" id="ARBA00022525"/>
    </source>
</evidence>
<comment type="catalytic activity">
    <reaction evidence="1">
        <text>Hydrolyzes the link between N-acetylmuramoyl residues and L-amino acid residues in certain cell-wall glycopeptides.</text>
        <dbReference type="EC" id="3.5.1.28"/>
    </reaction>
</comment>
<evidence type="ECO:0000256" key="15">
    <source>
        <dbReference type="ARBA" id="ARBA00034414"/>
    </source>
</evidence>
<dbReference type="InterPro" id="IPR002502">
    <property type="entry name" value="Amidase_domain"/>
</dbReference>
<evidence type="ECO:0000256" key="8">
    <source>
        <dbReference type="ARBA" id="ARBA00016987"/>
    </source>
</evidence>
<feature type="signal peptide" evidence="17">
    <location>
        <begin position="1"/>
        <end position="26"/>
    </location>
</feature>
<evidence type="ECO:0000256" key="12">
    <source>
        <dbReference type="ARBA" id="ARBA00022801"/>
    </source>
</evidence>
<evidence type="ECO:0000256" key="6">
    <source>
        <dbReference type="ARBA" id="ARBA00011901"/>
    </source>
</evidence>
<dbReference type="GO" id="GO:0005576">
    <property type="term" value="C:extracellular region"/>
    <property type="evidence" value="ECO:0007669"/>
    <property type="project" value="UniProtKB-SubCell"/>
</dbReference>
<dbReference type="GO" id="GO:0008745">
    <property type="term" value="F:N-acetylmuramoyl-L-alanine amidase activity"/>
    <property type="evidence" value="ECO:0007669"/>
    <property type="project" value="UniProtKB-EC"/>
</dbReference>
<name>A0A328A404_9STAP</name>
<comment type="subunit">
    <text evidence="5">Oligomer; forms a ring structure at the cell surface which is important for efficient partitioning of daughter cells after cell division.</text>
</comment>
<keyword evidence="12" id="KW-0378">Hydrolase</keyword>
<feature type="domain" description="GW" evidence="18">
    <location>
        <begin position="541"/>
        <end position="616"/>
    </location>
</feature>
<dbReference type="GO" id="GO:0033925">
    <property type="term" value="F:mannosyl-glycoprotein endo-beta-N-acetylglucosaminidase activity"/>
    <property type="evidence" value="ECO:0007669"/>
    <property type="project" value="UniProtKB-EC"/>
</dbReference>
<dbReference type="Proteomes" id="UP000249579">
    <property type="component" value="Unassembled WGS sequence"/>
</dbReference>
<dbReference type="Pfam" id="PF01832">
    <property type="entry name" value="Glucosaminidase"/>
    <property type="match status" value="1"/>
</dbReference>
<evidence type="ECO:0000256" key="13">
    <source>
        <dbReference type="ARBA" id="ARBA00023268"/>
    </source>
</evidence>
<dbReference type="GO" id="GO:0004040">
    <property type="term" value="F:amidase activity"/>
    <property type="evidence" value="ECO:0007669"/>
    <property type="project" value="InterPro"/>
</dbReference>
<comment type="similarity">
    <text evidence="4">In the C-terminal section; belongs to the glycosyl hydrolase 73 family.</text>
</comment>
<comment type="subcellular location">
    <subcellularLocation>
        <location evidence="2">Secreted</location>
    </subcellularLocation>
</comment>
<evidence type="ECO:0000256" key="7">
    <source>
        <dbReference type="ARBA" id="ARBA00012566"/>
    </source>
</evidence>
<evidence type="ECO:0000256" key="3">
    <source>
        <dbReference type="ARBA" id="ARBA00006088"/>
    </source>
</evidence>
<dbReference type="SMART" id="SM00644">
    <property type="entry name" value="Ami_2"/>
    <property type="match status" value="1"/>
</dbReference>
<evidence type="ECO:0000256" key="2">
    <source>
        <dbReference type="ARBA" id="ARBA00004613"/>
    </source>
</evidence>
<dbReference type="Pfam" id="PF01510">
    <property type="entry name" value="Amidase_2"/>
    <property type="match status" value="1"/>
</dbReference>
<feature type="region of interest" description="Disordered" evidence="16">
    <location>
        <begin position="443"/>
        <end position="464"/>
    </location>
</feature>
<feature type="region of interest" description="Disordered" evidence="16">
    <location>
        <begin position="107"/>
        <end position="177"/>
    </location>
</feature>
<dbReference type="Pfam" id="PF13457">
    <property type="entry name" value="GW"/>
    <property type="match status" value="4"/>
</dbReference>
<dbReference type="Gene3D" id="2.30.30.170">
    <property type="match status" value="4"/>
</dbReference>
<dbReference type="GO" id="GO:0009253">
    <property type="term" value="P:peptidoglycan catabolic process"/>
    <property type="evidence" value="ECO:0007669"/>
    <property type="project" value="InterPro"/>
</dbReference>
<dbReference type="GO" id="GO:0071555">
    <property type="term" value="P:cell wall organization"/>
    <property type="evidence" value="ECO:0007669"/>
    <property type="project" value="UniProtKB-KW"/>
</dbReference>
<dbReference type="CDD" id="cd06583">
    <property type="entry name" value="PGRP"/>
    <property type="match status" value="1"/>
</dbReference>
<evidence type="ECO:0000259" key="18">
    <source>
        <dbReference type="PROSITE" id="PS51780"/>
    </source>
</evidence>
<comment type="catalytic activity">
    <reaction evidence="15">
        <text>an N(4)-(oligosaccharide-(1-&gt;3)-[oligosaccharide-(1-&gt;6)]-beta-D-Man-(1-&gt;4)-beta-D-GlcNAc-(1-&gt;4)-alpha-D-GlcNAc)-L-asparaginyl-[protein] + H2O = an oligosaccharide-(1-&gt;3)-[oligosaccharide-(1-&gt;6)]-beta-D-Man-(1-&gt;4)-D-GlcNAc + N(4)-(N-acetyl-beta-D-glucosaminyl)-L-asparaginyl-[protein]</text>
        <dbReference type="Rhea" id="RHEA:73067"/>
        <dbReference type="Rhea" id="RHEA-COMP:12603"/>
        <dbReference type="Rhea" id="RHEA-COMP:18176"/>
        <dbReference type="ChEBI" id="CHEBI:15377"/>
        <dbReference type="ChEBI" id="CHEBI:132248"/>
        <dbReference type="ChEBI" id="CHEBI:192714"/>
        <dbReference type="ChEBI" id="CHEBI:192715"/>
        <dbReference type="EC" id="3.2.1.96"/>
    </reaction>
</comment>
<dbReference type="InterPro" id="IPR038200">
    <property type="entry name" value="GW_dom_sf"/>
</dbReference>
<dbReference type="Gene3D" id="3.40.80.10">
    <property type="entry name" value="Peptidoglycan recognition protein-like"/>
    <property type="match status" value="1"/>
</dbReference>
<feature type="compositionally biased region" description="Pro residues" evidence="16">
    <location>
        <begin position="443"/>
        <end position="455"/>
    </location>
</feature>
<dbReference type="InterPro" id="IPR002901">
    <property type="entry name" value="MGlyc_endo_b_GlcNAc-like_dom"/>
</dbReference>
<keyword evidence="10 17" id="KW-0732">Signal</keyword>
<dbReference type="SUPFAM" id="SSF55846">
    <property type="entry name" value="N-acetylmuramoyl-L-alanine amidase-like"/>
    <property type="match status" value="1"/>
</dbReference>
<protein>
    <recommendedName>
        <fullName evidence="8">Bifunctional autolysin</fullName>
        <ecNumber evidence="7">3.2.1.96</ecNumber>
        <ecNumber evidence="6">3.5.1.28</ecNumber>
    </recommendedName>
</protein>
<dbReference type="Gene3D" id="1.10.530.10">
    <property type="match status" value="1"/>
</dbReference>
<evidence type="ECO:0000256" key="4">
    <source>
        <dbReference type="ARBA" id="ARBA00007974"/>
    </source>
</evidence>
<comment type="caution">
    <text evidence="19">The sequence shown here is derived from an EMBL/GenBank/DDBJ whole genome shotgun (WGS) entry which is preliminary data.</text>
</comment>
<keyword evidence="13" id="KW-0511">Multifunctional enzyme</keyword>
<organism evidence="19 20">
    <name type="scientific">Macrococcoides bohemicum</name>
    <dbReference type="NCBI Taxonomy" id="1903056"/>
    <lineage>
        <taxon>Bacteria</taxon>
        <taxon>Bacillati</taxon>
        <taxon>Bacillota</taxon>
        <taxon>Bacilli</taxon>
        <taxon>Bacillales</taxon>
        <taxon>Staphylococcaceae</taxon>
        <taxon>Macrococcoides</taxon>
    </lineage>
</organism>
<feature type="chain" id="PRO_5016257939" description="Bifunctional autolysin" evidence="17">
    <location>
        <begin position="27"/>
        <end position="1023"/>
    </location>
</feature>
<dbReference type="EC" id="3.2.1.96" evidence="7"/>
<evidence type="ECO:0000313" key="19">
    <source>
        <dbReference type="EMBL" id="RAK49242.1"/>
    </source>
</evidence>
<evidence type="ECO:0000256" key="5">
    <source>
        <dbReference type="ARBA" id="ARBA00011697"/>
    </source>
</evidence>
<evidence type="ECO:0000256" key="16">
    <source>
        <dbReference type="SAM" id="MobiDB-lite"/>
    </source>
</evidence>
<dbReference type="AlphaFoldDB" id="A0A328A404"/>
<dbReference type="PROSITE" id="PS51780">
    <property type="entry name" value="GW"/>
    <property type="match status" value="1"/>
</dbReference>
<dbReference type="InterPro" id="IPR036505">
    <property type="entry name" value="Amidase/PGRP_sf"/>
</dbReference>